<accession>A0A6G0R1A0</accession>
<sequence>MTPKRNSISIWKKQEVIDSINTTGEGVPSRALAHFRSLVWNFDPATARRWWRQREETWAARPTQMRVAGGGRKPVLGALEDLLLGSIVLRRLKKEKVTREWIAAQALQHYSEISDYQVRLFEASPHWITGFMKRNDLSFRRQTNLTTLMDEQLVGRTVSYVRYLRDNKQCFNFRHTVLMDEPAVYFEDAREQTVEI</sequence>
<dbReference type="AlphaFoldDB" id="A0A6G0R1A0"/>
<gene>
    <name evidence="3" type="ORF">PF008_g20201</name>
</gene>
<keyword evidence="1" id="KW-0238">DNA-binding</keyword>
<reference evidence="3 4" key="1">
    <citation type="submission" date="2018-09" db="EMBL/GenBank/DDBJ databases">
        <title>Genomic investigation of the strawberry pathogen Phytophthora fragariae indicates pathogenicity is determined by transcriptional variation in three key races.</title>
        <authorList>
            <person name="Adams T.M."/>
            <person name="Armitage A.D."/>
            <person name="Sobczyk M.K."/>
            <person name="Bates H.J."/>
            <person name="Dunwell J.M."/>
            <person name="Nellist C.F."/>
            <person name="Harrison R.J."/>
        </authorList>
    </citation>
    <scope>NUCLEOTIDE SEQUENCE [LARGE SCALE GENOMIC DNA]</scope>
    <source>
        <strain evidence="3 4">NOV-77</strain>
    </source>
</reference>
<dbReference type="Pfam" id="PF03221">
    <property type="entry name" value="HTH_Tnp_Tc5"/>
    <property type="match status" value="1"/>
</dbReference>
<dbReference type="Proteomes" id="UP000486351">
    <property type="component" value="Unassembled WGS sequence"/>
</dbReference>
<evidence type="ECO:0000313" key="4">
    <source>
        <dbReference type="Proteomes" id="UP000486351"/>
    </source>
</evidence>
<dbReference type="EMBL" id="QXFY01001701">
    <property type="protein sequence ID" value="KAE9311456.1"/>
    <property type="molecule type" value="Genomic_DNA"/>
</dbReference>
<feature type="domain" description="HTH CENPB-type" evidence="2">
    <location>
        <begin position="89"/>
        <end position="141"/>
    </location>
</feature>
<evidence type="ECO:0000256" key="1">
    <source>
        <dbReference type="ARBA" id="ARBA00023125"/>
    </source>
</evidence>
<comment type="caution">
    <text evidence="3">The sequence shown here is derived from an EMBL/GenBank/DDBJ whole genome shotgun (WGS) entry which is preliminary data.</text>
</comment>
<organism evidence="3 4">
    <name type="scientific">Phytophthora fragariae</name>
    <dbReference type="NCBI Taxonomy" id="53985"/>
    <lineage>
        <taxon>Eukaryota</taxon>
        <taxon>Sar</taxon>
        <taxon>Stramenopiles</taxon>
        <taxon>Oomycota</taxon>
        <taxon>Peronosporomycetes</taxon>
        <taxon>Peronosporales</taxon>
        <taxon>Peronosporaceae</taxon>
        <taxon>Phytophthora</taxon>
    </lineage>
</organism>
<dbReference type="Gene3D" id="1.10.10.60">
    <property type="entry name" value="Homeodomain-like"/>
    <property type="match status" value="1"/>
</dbReference>
<protein>
    <recommendedName>
        <fullName evidence="2">HTH CENPB-type domain-containing protein</fullName>
    </recommendedName>
</protein>
<proteinExistence type="predicted"/>
<name>A0A6G0R1A0_9STRA</name>
<evidence type="ECO:0000259" key="2">
    <source>
        <dbReference type="Pfam" id="PF03221"/>
    </source>
</evidence>
<dbReference type="InterPro" id="IPR006600">
    <property type="entry name" value="HTH_CenpB_DNA-bd_dom"/>
</dbReference>
<evidence type="ECO:0000313" key="3">
    <source>
        <dbReference type="EMBL" id="KAE9311456.1"/>
    </source>
</evidence>
<dbReference type="GO" id="GO:0003677">
    <property type="term" value="F:DNA binding"/>
    <property type="evidence" value="ECO:0007669"/>
    <property type="project" value="UniProtKB-KW"/>
</dbReference>